<evidence type="ECO:0000256" key="6">
    <source>
        <dbReference type="ARBA" id="ARBA00022980"/>
    </source>
</evidence>
<dbReference type="GO" id="GO:0000049">
    <property type="term" value="F:tRNA binding"/>
    <property type="evidence" value="ECO:0007669"/>
    <property type="project" value="UniProtKB-KW"/>
</dbReference>
<dbReference type="PANTHER" id="PTHR36427">
    <property type="entry name" value="54S RIBOSOMAL PROTEIN L1, MITOCHONDRIAL"/>
    <property type="match status" value="1"/>
</dbReference>
<dbReference type="PIRSF" id="PIRSF002155">
    <property type="entry name" value="Ribosomal_L1"/>
    <property type="match status" value="1"/>
</dbReference>
<evidence type="ECO:0000256" key="5">
    <source>
        <dbReference type="ARBA" id="ARBA00022884"/>
    </source>
</evidence>
<dbReference type="InterPro" id="IPR028364">
    <property type="entry name" value="Ribosomal_uL1/biogenesis"/>
</dbReference>
<proteinExistence type="inferred from homology"/>
<sequence>NVDLEDAKNRIDEEIILPHGRGKESKIAIFASGELALKAKGKVDLIIKPEELEELAKDKKKFKKITDEHDFFIAEAPLMPTIGKTLGVVLGPRGKMPRPVPPHIDITGIVKNLRQTIRLRSKANKTFHAIAGKEEMGKEQITENIDAIIKRLESKLERGRMNIGSIHVKTTMGPSVRII</sequence>
<organism evidence="9">
    <name type="scientific">marine sediment metagenome</name>
    <dbReference type="NCBI Taxonomy" id="412755"/>
    <lineage>
        <taxon>unclassified sequences</taxon>
        <taxon>metagenomes</taxon>
        <taxon>ecological metagenomes</taxon>
    </lineage>
</organism>
<evidence type="ECO:0008006" key="10">
    <source>
        <dbReference type="Google" id="ProtNLM"/>
    </source>
</evidence>
<keyword evidence="5" id="KW-0694">RNA-binding</keyword>
<dbReference type="InterPro" id="IPR002143">
    <property type="entry name" value="Ribosomal_uL1"/>
</dbReference>
<feature type="non-terminal residue" evidence="9">
    <location>
        <position position="1"/>
    </location>
</feature>
<protein>
    <recommendedName>
        <fullName evidence="10">Ribosomal protein</fullName>
    </recommendedName>
</protein>
<accession>X1LEI9</accession>
<dbReference type="FunFam" id="3.40.50.790:FF:000005">
    <property type="entry name" value="50S ribosomal protein L1"/>
    <property type="match status" value="1"/>
</dbReference>
<dbReference type="AlphaFoldDB" id="X1LEI9"/>
<evidence type="ECO:0000256" key="4">
    <source>
        <dbReference type="ARBA" id="ARBA00022730"/>
    </source>
</evidence>
<name>X1LEI9_9ZZZZ</name>
<keyword evidence="6" id="KW-0689">Ribosomal protein</keyword>
<evidence type="ECO:0000313" key="9">
    <source>
        <dbReference type="EMBL" id="GAI04266.1"/>
    </source>
</evidence>
<dbReference type="EMBL" id="BARV01011131">
    <property type="protein sequence ID" value="GAI04266.1"/>
    <property type="molecule type" value="Genomic_DNA"/>
</dbReference>
<comment type="function">
    <text evidence="8">Probably involved in E site tRNA release. Binds directly to 23S rRNA.</text>
</comment>
<dbReference type="PANTHER" id="PTHR36427:SF3">
    <property type="entry name" value="LARGE RIBOSOMAL SUBUNIT PROTEIN UL1M"/>
    <property type="match status" value="1"/>
</dbReference>
<dbReference type="PROSITE" id="PS01199">
    <property type="entry name" value="RIBOSOMAL_L1"/>
    <property type="match status" value="1"/>
</dbReference>
<dbReference type="InterPro" id="IPR023669">
    <property type="entry name" value="Ribosomal_uL1_arc"/>
</dbReference>
<evidence type="ECO:0000256" key="7">
    <source>
        <dbReference type="ARBA" id="ARBA00023274"/>
    </source>
</evidence>
<dbReference type="GO" id="GO:0006412">
    <property type="term" value="P:translation"/>
    <property type="evidence" value="ECO:0007669"/>
    <property type="project" value="InterPro"/>
</dbReference>
<dbReference type="Gene3D" id="3.40.50.790">
    <property type="match status" value="1"/>
</dbReference>
<evidence type="ECO:0000256" key="1">
    <source>
        <dbReference type="ARBA" id="ARBA00010531"/>
    </source>
</evidence>
<dbReference type="NCBIfam" id="NF003244">
    <property type="entry name" value="PRK04203.1"/>
    <property type="match status" value="1"/>
</dbReference>
<dbReference type="Pfam" id="PF00687">
    <property type="entry name" value="Ribosomal_L1"/>
    <property type="match status" value="1"/>
</dbReference>
<comment type="caution">
    <text evidence="9">The sequence shown here is derived from an EMBL/GenBank/DDBJ whole genome shotgun (WGS) entry which is preliminary data.</text>
</comment>
<dbReference type="InterPro" id="IPR023673">
    <property type="entry name" value="Ribosomal_uL1_CS"/>
</dbReference>
<dbReference type="CDD" id="cd00403">
    <property type="entry name" value="Ribosomal_L1"/>
    <property type="match status" value="1"/>
</dbReference>
<gene>
    <name evidence="9" type="ORF">S06H3_21249</name>
</gene>
<comment type="subunit">
    <text evidence="2">Part of the 50S ribosomal subunit.</text>
</comment>
<reference evidence="9" key="1">
    <citation type="journal article" date="2014" name="Front. Microbiol.">
        <title>High frequency of phylogenetically diverse reductive dehalogenase-homologous genes in deep subseafloor sedimentary metagenomes.</title>
        <authorList>
            <person name="Kawai M."/>
            <person name="Futagami T."/>
            <person name="Toyoda A."/>
            <person name="Takaki Y."/>
            <person name="Nishi S."/>
            <person name="Hori S."/>
            <person name="Arai W."/>
            <person name="Tsubouchi T."/>
            <person name="Morono Y."/>
            <person name="Uchiyama I."/>
            <person name="Ito T."/>
            <person name="Fujiyama A."/>
            <person name="Inagaki F."/>
            <person name="Takami H."/>
        </authorList>
    </citation>
    <scope>NUCLEOTIDE SEQUENCE</scope>
    <source>
        <strain evidence="9">Expedition CK06-06</strain>
    </source>
</reference>
<dbReference type="InterPro" id="IPR016095">
    <property type="entry name" value="Ribosomal_uL1_3-a/b-sand"/>
</dbReference>
<dbReference type="InterPro" id="IPR023674">
    <property type="entry name" value="Ribosomal_uL1-like"/>
</dbReference>
<dbReference type="GO" id="GO:0003735">
    <property type="term" value="F:structural constituent of ribosome"/>
    <property type="evidence" value="ECO:0007669"/>
    <property type="project" value="InterPro"/>
</dbReference>
<comment type="similarity">
    <text evidence="1">Belongs to the universal ribosomal protein uL1 family.</text>
</comment>
<evidence type="ECO:0000256" key="2">
    <source>
        <dbReference type="ARBA" id="ARBA00011838"/>
    </source>
</evidence>
<evidence type="ECO:0000256" key="8">
    <source>
        <dbReference type="ARBA" id="ARBA00045545"/>
    </source>
</evidence>
<dbReference type="GO" id="GO:0019843">
    <property type="term" value="F:rRNA binding"/>
    <property type="evidence" value="ECO:0007669"/>
    <property type="project" value="UniProtKB-KW"/>
</dbReference>
<dbReference type="SUPFAM" id="SSF56808">
    <property type="entry name" value="Ribosomal protein L1"/>
    <property type="match status" value="1"/>
</dbReference>
<keyword evidence="7" id="KW-0687">Ribonucleoprotein</keyword>
<dbReference type="GO" id="GO:0015934">
    <property type="term" value="C:large ribosomal subunit"/>
    <property type="evidence" value="ECO:0007669"/>
    <property type="project" value="InterPro"/>
</dbReference>
<keyword evidence="3" id="KW-0820">tRNA-binding</keyword>
<keyword evidence="4" id="KW-0699">rRNA-binding</keyword>
<dbReference type="Gene3D" id="3.30.190.20">
    <property type="match status" value="1"/>
</dbReference>
<evidence type="ECO:0000256" key="3">
    <source>
        <dbReference type="ARBA" id="ARBA00022555"/>
    </source>
</evidence>